<sequence>METGGNVQAPQVVPGGSGTTIPKPPSPLIKPPRRITSSDTSLGELSSALLGSTADDRNNHTRENGNTYPNPHSNSIQRRCPRRGS</sequence>
<accession>A0AAW2W144</accession>
<reference evidence="2" key="1">
    <citation type="submission" date="2020-06" db="EMBL/GenBank/DDBJ databases">
        <authorList>
            <person name="Li T."/>
            <person name="Hu X."/>
            <person name="Zhang T."/>
            <person name="Song X."/>
            <person name="Zhang H."/>
            <person name="Dai N."/>
            <person name="Sheng W."/>
            <person name="Hou X."/>
            <person name="Wei L."/>
        </authorList>
    </citation>
    <scope>NUCLEOTIDE SEQUENCE</scope>
    <source>
        <strain evidence="2">G02</strain>
        <tissue evidence="2">Leaf</tissue>
    </source>
</reference>
<name>A0AAW2W144_SESRA</name>
<reference evidence="2" key="2">
    <citation type="journal article" date="2024" name="Plant">
        <title>Genomic evolution and insights into agronomic trait innovations of Sesamum species.</title>
        <authorList>
            <person name="Miao H."/>
            <person name="Wang L."/>
            <person name="Qu L."/>
            <person name="Liu H."/>
            <person name="Sun Y."/>
            <person name="Le M."/>
            <person name="Wang Q."/>
            <person name="Wei S."/>
            <person name="Zheng Y."/>
            <person name="Lin W."/>
            <person name="Duan Y."/>
            <person name="Cao H."/>
            <person name="Xiong S."/>
            <person name="Wang X."/>
            <person name="Wei L."/>
            <person name="Li C."/>
            <person name="Ma Q."/>
            <person name="Ju M."/>
            <person name="Zhao R."/>
            <person name="Li G."/>
            <person name="Mu C."/>
            <person name="Tian Q."/>
            <person name="Mei H."/>
            <person name="Zhang T."/>
            <person name="Gao T."/>
            <person name="Zhang H."/>
        </authorList>
    </citation>
    <scope>NUCLEOTIDE SEQUENCE</scope>
    <source>
        <strain evidence="2">G02</strain>
    </source>
</reference>
<dbReference type="AlphaFoldDB" id="A0AAW2W144"/>
<feature type="region of interest" description="Disordered" evidence="1">
    <location>
        <begin position="1"/>
        <end position="85"/>
    </location>
</feature>
<feature type="compositionally biased region" description="Basic and acidic residues" evidence="1">
    <location>
        <begin position="54"/>
        <end position="63"/>
    </location>
</feature>
<comment type="caution">
    <text evidence="2">The sequence shown here is derived from an EMBL/GenBank/DDBJ whole genome shotgun (WGS) entry which is preliminary data.</text>
</comment>
<dbReference type="EMBL" id="JACGWJ010000002">
    <property type="protein sequence ID" value="KAL0434976.1"/>
    <property type="molecule type" value="Genomic_DNA"/>
</dbReference>
<organism evidence="2">
    <name type="scientific">Sesamum radiatum</name>
    <name type="common">Black benniseed</name>
    <dbReference type="NCBI Taxonomy" id="300843"/>
    <lineage>
        <taxon>Eukaryota</taxon>
        <taxon>Viridiplantae</taxon>
        <taxon>Streptophyta</taxon>
        <taxon>Embryophyta</taxon>
        <taxon>Tracheophyta</taxon>
        <taxon>Spermatophyta</taxon>
        <taxon>Magnoliopsida</taxon>
        <taxon>eudicotyledons</taxon>
        <taxon>Gunneridae</taxon>
        <taxon>Pentapetalae</taxon>
        <taxon>asterids</taxon>
        <taxon>lamiids</taxon>
        <taxon>Lamiales</taxon>
        <taxon>Pedaliaceae</taxon>
        <taxon>Sesamum</taxon>
    </lineage>
</organism>
<gene>
    <name evidence="2" type="ORF">Sradi_0205500</name>
</gene>
<proteinExistence type="predicted"/>
<evidence type="ECO:0000313" key="2">
    <source>
        <dbReference type="EMBL" id="KAL0434976.1"/>
    </source>
</evidence>
<feature type="compositionally biased region" description="Polar residues" evidence="1">
    <location>
        <begin position="64"/>
        <end position="77"/>
    </location>
</feature>
<protein>
    <submittedName>
        <fullName evidence="2">Uncharacterized protein</fullName>
    </submittedName>
</protein>
<evidence type="ECO:0000256" key="1">
    <source>
        <dbReference type="SAM" id="MobiDB-lite"/>
    </source>
</evidence>
<feature type="compositionally biased region" description="Low complexity" evidence="1">
    <location>
        <begin position="40"/>
        <end position="53"/>
    </location>
</feature>